<gene>
    <name evidence="2" type="ORF">PACLA_8A063907</name>
</gene>
<dbReference type="OrthoDB" id="6777438at2759"/>
<feature type="non-terminal residue" evidence="2">
    <location>
        <position position="1"/>
    </location>
</feature>
<name>A0A6S7K9U4_PARCT</name>
<evidence type="ECO:0000313" key="2">
    <source>
        <dbReference type="EMBL" id="CAB4041497.1"/>
    </source>
</evidence>
<protein>
    <recommendedName>
        <fullName evidence="1">Reverse transcriptase domain-containing protein</fullName>
    </recommendedName>
</protein>
<dbReference type="Pfam" id="PF00078">
    <property type="entry name" value="RVT_1"/>
    <property type="match status" value="1"/>
</dbReference>
<organism evidence="2 3">
    <name type="scientific">Paramuricea clavata</name>
    <name type="common">Red gorgonian</name>
    <name type="synonym">Violescent sea-whip</name>
    <dbReference type="NCBI Taxonomy" id="317549"/>
    <lineage>
        <taxon>Eukaryota</taxon>
        <taxon>Metazoa</taxon>
        <taxon>Cnidaria</taxon>
        <taxon>Anthozoa</taxon>
        <taxon>Octocorallia</taxon>
        <taxon>Malacalcyonacea</taxon>
        <taxon>Plexauridae</taxon>
        <taxon>Paramuricea</taxon>
    </lineage>
</organism>
<reference evidence="2" key="1">
    <citation type="submission" date="2020-04" db="EMBL/GenBank/DDBJ databases">
        <authorList>
            <person name="Alioto T."/>
            <person name="Alioto T."/>
            <person name="Gomez Garrido J."/>
        </authorList>
    </citation>
    <scope>NUCLEOTIDE SEQUENCE</scope>
    <source>
        <strain evidence="2">A484AB</strain>
    </source>
</reference>
<sequence length="252" mass="28674">RHQKVTILGKTSRSIPVLSGVPQGSILAHLLFLVYVNDLPKKSTTSSVALFADDTKCYHAIRTTDDVKALQCDLDGISQWCRTWRMNLNKTKCGVLKVTRNLKPVQSSYHLNNDNSANSTAICKRLVQKDLGVLITADLKWNQQVSAVCAKANRMLGFVKRSSIKMHDPRTRTALYKTLVRSRFVYSSQVWSPQSVSLIIEVEKIQRRATRFILSLPFRSETSYQERLLKTVFLCLTGTSTWTWCISLRQLH</sequence>
<feature type="domain" description="Reverse transcriptase" evidence="1">
    <location>
        <begin position="10"/>
        <end position="96"/>
    </location>
</feature>
<dbReference type="Proteomes" id="UP001152795">
    <property type="component" value="Unassembled WGS sequence"/>
</dbReference>
<dbReference type="EMBL" id="CACRXK020028413">
    <property type="protein sequence ID" value="CAB4041497.1"/>
    <property type="molecule type" value="Genomic_DNA"/>
</dbReference>
<evidence type="ECO:0000259" key="1">
    <source>
        <dbReference type="Pfam" id="PF00078"/>
    </source>
</evidence>
<proteinExistence type="predicted"/>
<evidence type="ECO:0000313" key="3">
    <source>
        <dbReference type="Proteomes" id="UP001152795"/>
    </source>
</evidence>
<comment type="caution">
    <text evidence="2">The sequence shown here is derived from an EMBL/GenBank/DDBJ whole genome shotgun (WGS) entry which is preliminary data.</text>
</comment>
<accession>A0A6S7K9U4</accession>
<dbReference type="PANTHER" id="PTHR33332">
    <property type="entry name" value="REVERSE TRANSCRIPTASE DOMAIN-CONTAINING PROTEIN"/>
    <property type="match status" value="1"/>
</dbReference>
<dbReference type="InterPro" id="IPR000477">
    <property type="entry name" value="RT_dom"/>
</dbReference>
<dbReference type="AlphaFoldDB" id="A0A6S7K9U4"/>
<keyword evidence="3" id="KW-1185">Reference proteome</keyword>